<organism evidence="2 3">
    <name type="scientific">Fuerstiella marisgermanici</name>
    <dbReference type="NCBI Taxonomy" id="1891926"/>
    <lineage>
        <taxon>Bacteria</taxon>
        <taxon>Pseudomonadati</taxon>
        <taxon>Planctomycetota</taxon>
        <taxon>Planctomycetia</taxon>
        <taxon>Planctomycetales</taxon>
        <taxon>Planctomycetaceae</taxon>
        <taxon>Fuerstiella</taxon>
    </lineage>
</organism>
<dbReference type="EMBL" id="CP017641">
    <property type="protein sequence ID" value="APZ91232.1"/>
    <property type="molecule type" value="Genomic_DNA"/>
</dbReference>
<dbReference type="RefSeq" id="WP_145943969.1">
    <property type="nucleotide sequence ID" value="NZ_CP017641.1"/>
</dbReference>
<accession>A0A1P8WAZ3</accession>
<dbReference type="OrthoDB" id="277106at2"/>
<evidence type="ECO:0000256" key="1">
    <source>
        <dbReference type="SAM" id="MobiDB-lite"/>
    </source>
</evidence>
<reference evidence="2 3" key="1">
    <citation type="journal article" date="2016" name="Front. Microbiol.">
        <title>Fuerstia marisgermanicae gen. nov., sp. nov., an Unusual Member of the Phylum Planctomycetes from the German Wadden Sea.</title>
        <authorList>
            <person name="Kohn T."/>
            <person name="Heuer A."/>
            <person name="Jogler M."/>
            <person name="Vollmers J."/>
            <person name="Boedeker C."/>
            <person name="Bunk B."/>
            <person name="Rast P."/>
            <person name="Borchert D."/>
            <person name="Glockner I."/>
            <person name="Freese H.M."/>
            <person name="Klenk H.P."/>
            <person name="Overmann J."/>
            <person name="Kaster A.K."/>
            <person name="Rohde M."/>
            <person name="Wiegand S."/>
            <person name="Jogler C."/>
        </authorList>
    </citation>
    <scope>NUCLEOTIDE SEQUENCE [LARGE SCALE GENOMIC DNA]</scope>
    <source>
        <strain evidence="2 3">NH11</strain>
    </source>
</reference>
<dbReference type="Proteomes" id="UP000187735">
    <property type="component" value="Chromosome"/>
</dbReference>
<feature type="compositionally biased region" description="Basic residues" evidence="1">
    <location>
        <begin position="321"/>
        <end position="334"/>
    </location>
</feature>
<feature type="region of interest" description="Disordered" evidence="1">
    <location>
        <begin position="319"/>
        <end position="341"/>
    </location>
</feature>
<keyword evidence="3" id="KW-1185">Reference proteome</keyword>
<evidence type="ECO:0000313" key="3">
    <source>
        <dbReference type="Proteomes" id="UP000187735"/>
    </source>
</evidence>
<dbReference type="Gene3D" id="2.70.98.70">
    <property type="match status" value="1"/>
</dbReference>
<sequence length="623" mass="68710">MTDVATSCLADLKFRKTADPKMVRAASAGDPATFQHALTKSLSKSRKRFEKEFPETPFTSLWSETIAVADADRELLALLDQVTDDAKASRKAREQHLRSLIANVANAFKVANPAPSPFASLVAAEVLLRHSEDCSPENACLLYCGLANLNMQDWACDPVPTTPATTDLLTQCVAQAEVPFTLSLLLEAVSSSKDWRKEPAKRLASAIEDVTDTDGTLQAAVGRHATDWLASFVRVAGWSSAFKTEWASTKTMRRWQQALQRVVALMTPEGLITHANQPHQEFASRPDQSAIILQHGLRLADVPGSSKLRSLVAELIERPGRSKSKTSSKSKSQKSKTSAERCSEQSDWAEFALLRNGLRIDADVMALDWDETNPNMHLAALGTNLLYGEWTSHITVNGERHETAGSWVCTCWFEDKEVAFAELESGSADGVRHVRQIMLSLDQHVAVITDSVTGPDDDADIEFTSQLPLSPETTAATDSITREISLKRGKVTAKAIPAWLEDDRVIQAMGTCDVLDGRLVMTAKNKGGVTVPLVLDWHPDRKHRDPDWSRLTVTEDRKVMTPRTASAYRVRVGNYQLLLYRSLRCGETLRAVLGYHTAHETVFGRVKRNGDIAPLVLVESETE</sequence>
<evidence type="ECO:0000313" key="2">
    <source>
        <dbReference type="EMBL" id="APZ91232.1"/>
    </source>
</evidence>
<dbReference type="KEGG" id="fmr:Fuma_00818"/>
<name>A0A1P8WAZ3_9PLAN</name>
<protein>
    <submittedName>
        <fullName evidence="2">Uncharacterized protein</fullName>
    </submittedName>
</protein>
<dbReference type="AlphaFoldDB" id="A0A1P8WAZ3"/>
<proteinExistence type="predicted"/>
<gene>
    <name evidence="2" type="ORF">Fuma_00818</name>
</gene>